<evidence type="ECO:0000256" key="10">
    <source>
        <dbReference type="ARBA" id="ARBA00022741"/>
    </source>
</evidence>
<dbReference type="NCBIfam" id="TIGR00657">
    <property type="entry name" value="asp_kinases"/>
    <property type="match status" value="1"/>
</dbReference>
<dbReference type="InterPro" id="IPR018042">
    <property type="entry name" value="Aspartate_kinase_CS"/>
</dbReference>
<dbReference type="GO" id="GO:0004072">
    <property type="term" value="F:aspartate kinase activity"/>
    <property type="evidence" value="ECO:0007669"/>
    <property type="project" value="UniProtKB-EC"/>
</dbReference>
<keyword evidence="14" id="KW-0457">Lysine biosynthesis</keyword>
<evidence type="ECO:0000256" key="8">
    <source>
        <dbReference type="ARBA" id="ARBA00022605"/>
    </source>
</evidence>
<evidence type="ECO:0000256" key="18">
    <source>
        <dbReference type="SAM" id="MobiDB-lite"/>
    </source>
</evidence>
<comment type="similarity">
    <text evidence="5 16">Belongs to the aspartokinase family.</text>
</comment>
<evidence type="ECO:0000256" key="1">
    <source>
        <dbReference type="ARBA" id="ARBA00002843"/>
    </source>
</evidence>
<comment type="function">
    <text evidence="1">Catalyzes the phosphorylation of the beta-carboxyl group of aspartic acid with ATP to yield 4-phospho-L-aspartate, which is involved in the branched biosynthetic pathway leading to the biosynthesis of amino acids lysine, threonine, isoleucine and methionine.</text>
</comment>
<evidence type="ECO:0000256" key="4">
    <source>
        <dbReference type="ARBA" id="ARBA00005139"/>
    </source>
</evidence>
<dbReference type="PROSITE" id="PS51671">
    <property type="entry name" value="ACT"/>
    <property type="match status" value="1"/>
</dbReference>
<evidence type="ECO:0000256" key="2">
    <source>
        <dbReference type="ARBA" id="ARBA00004766"/>
    </source>
</evidence>
<protein>
    <recommendedName>
        <fullName evidence="7 16">Aspartokinase</fullName>
        <ecNumber evidence="6 16">2.7.2.4</ecNumber>
    </recommendedName>
</protein>
<reference evidence="20" key="1">
    <citation type="submission" date="2022-06" db="EMBL/GenBank/DDBJ databases">
        <title>Ornithinimicrobium HY1793.</title>
        <authorList>
            <person name="Huang Y."/>
        </authorList>
    </citation>
    <scope>NUCLEOTIDE SEQUENCE</scope>
    <source>
        <strain evidence="20">HY1793</strain>
    </source>
</reference>
<dbReference type="PROSITE" id="PS00324">
    <property type="entry name" value="ASPARTOKINASE"/>
    <property type="match status" value="1"/>
</dbReference>
<evidence type="ECO:0000256" key="7">
    <source>
        <dbReference type="ARBA" id="ARBA00016273"/>
    </source>
</evidence>
<dbReference type="Proteomes" id="UP001056455">
    <property type="component" value="Chromosome"/>
</dbReference>
<dbReference type="CDD" id="cd04923">
    <property type="entry name" value="ACT_AK-LysC-DapG-like_2"/>
    <property type="match status" value="1"/>
</dbReference>
<dbReference type="EC" id="2.7.2.4" evidence="6 16"/>
<sequence>MALVVQKYGGSSVADADGLARVARRIVATRAAGHDVAVVVSAMGDTTDDLLDLTREITRKPTARELDMLLTAGERISMALLAMAIHELGHPATSFTGVQAGLRTNDEFGRARILDVAPDRIRSVLDDGGVAIVAGFQGGSADDDVTTLGRGGSDTTAVALAAALDADVCEVLTDVDGLFSADPRVVSLARQLPHLSTEEALELSAHGAKVLHLRSIEFARRYDVPLHVRSSFTDLPGTWVSDDPRVVPQRPVPHKNQEDPMEEPRIRGLAHSHDQSKLTVVNVPDVPGRAAAIFAVITDAVESLDMIGQTHTASDTGVIDFSFALPVEDAHKAVEALQARQSELGFTAVTRDDSVGKLSVVGSGMRSSPEVPATLFRALSAAGITVHLLATSEIRLSVVVEGSQLDAATQAVHTAFGLDVELDEDGVPSDGSPRALAHAGSGR</sequence>
<evidence type="ECO:0000256" key="6">
    <source>
        <dbReference type="ARBA" id="ARBA00013059"/>
    </source>
</evidence>
<dbReference type="Gene3D" id="3.40.1160.10">
    <property type="entry name" value="Acetylglutamate kinase-like"/>
    <property type="match status" value="1"/>
</dbReference>
<keyword evidence="10" id="KW-0547">Nucleotide-binding</keyword>
<organism evidence="20 21">
    <name type="scientific">Ornithinimicrobium faecis</name>
    <dbReference type="NCBI Taxonomy" id="2934158"/>
    <lineage>
        <taxon>Bacteria</taxon>
        <taxon>Bacillati</taxon>
        <taxon>Actinomycetota</taxon>
        <taxon>Actinomycetes</taxon>
        <taxon>Micrococcales</taxon>
        <taxon>Ornithinimicrobiaceae</taxon>
        <taxon>Ornithinimicrobium</taxon>
    </lineage>
</organism>
<evidence type="ECO:0000256" key="9">
    <source>
        <dbReference type="ARBA" id="ARBA00022679"/>
    </source>
</evidence>
<dbReference type="Pfam" id="PF22468">
    <property type="entry name" value="ACT_9"/>
    <property type="match status" value="1"/>
</dbReference>
<name>A0ABY4YNX2_9MICO</name>
<evidence type="ECO:0000313" key="20">
    <source>
        <dbReference type="EMBL" id="USQ78413.1"/>
    </source>
</evidence>
<comment type="pathway">
    <text evidence="2 17">Amino-acid biosynthesis; L-lysine biosynthesis via DAP pathway; (S)-tetrahydrodipicolinate from L-aspartate: step 1/4.</text>
</comment>
<dbReference type="InterPro" id="IPR054352">
    <property type="entry name" value="ACT_Aspartokinase"/>
</dbReference>
<dbReference type="Gene3D" id="3.30.2130.10">
    <property type="entry name" value="VC0802-like"/>
    <property type="match status" value="1"/>
</dbReference>
<gene>
    <name evidence="20" type="ORF">NF556_12240</name>
</gene>
<evidence type="ECO:0000256" key="17">
    <source>
        <dbReference type="RuleBase" id="RU004249"/>
    </source>
</evidence>
<dbReference type="InterPro" id="IPR005260">
    <property type="entry name" value="Asp_kin_monofn"/>
</dbReference>
<dbReference type="InterPro" id="IPR001341">
    <property type="entry name" value="Asp_kinase"/>
</dbReference>
<comment type="pathway">
    <text evidence="3 17">Amino-acid biosynthesis; L-methionine biosynthesis via de novo pathway; L-homoserine from L-aspartate: step 1/3.</text>
</comment>
<evidence type="ECO:0000256" key="12">
    <source>
        <dbReference type="ARBA" id="ARBA00022840"/>
    </source>
</evidence>
<dbReference type="CDD" id="cd04261">
    <property type="entry name" value="AAK_AKii-LysC-BS"/>
    <property type="match status" value="1"/>
</dbReference>
<dbReference type="SUPFAM" id="SSF53633">
    <property type="entry name" value="Carbamate kinase-like"/>
    <property type="match status" value="1"/>
</dbReference>
<keyword evidence="12" id="KW-0067">ATP-binding</keyword>
<evidence type="ECO:0000256" key="15">
    <source>
        <dbReference type="ARBA" id="ARBA00047872"/>
    </source>
</evidence>
<dbReference type="InterPro" id="IPR002912">
    <property type="entry name" value="ACT_dom"/>
</dbReference>
<accession>A0ABY4YNX2</accession>
<dbReference type="NCBIfam" id="NF005154">
    <property type="entry name" value="PRK06635.1-2"/>
    <property type="match status" value="1"/>
</dbReference>
<evidence type="ECO:0000313" key="21">
    <source>
        <dbReference type="Proteomes" id="UP001056455"/>
    </source>
</evidence>
<keyword evidence="21" id="KW-1185">Reference proteome</keyword>
<dbReference type="NCBIfam" id="NF005155">
    <property type="entry name" value="PRK06635.1-4"/>
    <property type="match status" value="1"/>
</dbReference>
<dbReference type="PANTHER" id="PTHR21499:SF3">
    <property type="entry name" value="ASPARTOKINASE"/>
    <property type="match status" value="1"/>
</dbReference>
<evidence type="ECO:0000259" key="19">
    <source>
        <dbReference type="PROSITE" id="PS51671"/>
    </source>
</evidence>
<feature type="region of interest" description="Disordered" evidence="18">
    <location>
        <begin position="423"/>
        <end position="443"/>
    </location>
</feature>
<keyword evidence="9 16" id="KW-0808">Transferase</keyword>
<evidence type="ECO:0000256" key="16">
    <source>
        <dbReference type="RuleBase" id="RU003448"/>
    </source>
</evidence>
<proteinExistence type="inferred from homology"/>
<dbReference type="SUPFAM" id="SSF55021">
    <property type="entry name" value="ACT-like"/>
    <property type="match status" value="2"/>
</dbReference>
<keyword evidence="8 17" id="KW-0028">Amino-acid biosynthesis</keyword>
<comment type="catalytic activity">
    <reaction evidence="15 16">
        <text>L-aspartate + ATP = 4-phospho-L-aspartate + ADP</text>
        <dbReference type="Rhea" id="RHEA:23776"/>
        <dbReference type="ChEBI" id="CHEBI:29991"/>
        <dbReference type="ChEBI" id="CHEBI:30616"/>
        <dbReference type="ChEBI" id="CHEBI:57535"/>
        <dbReference type="ChEBI" id="CHEBI:456216"/>
        <dbReference type="EC" id="2.7.2.4"/>
    </reaction>
</comment>
<dbReference type="InterPro" id="IPR001048">
    <property type="entry name" value="Asp/Glu/Uridylate_kinase"/>
</dbReference>
<dbReference type="NCBIfam" id="NF005153">
    <property type="entry name" value="PRK06635.1-1"/>
    <property type="match status" value="1"/>
</dbReference>
<dbReference type="PANTHER" id="PTHR21499">
    <property type="entry name" value="ASPARTATE KINASE"/>
    <property type="match status" value="1"/>
</dbReference>
<evidence type="ECO:0000256" key="13">
    <source>
        <dbReference type="ARBA" id="ARBA00022915"/>
    </source>
</evidence>
<evidence type="ECO:0000256" key="11">
    <source>
        <dbReference type="ARBA" id="ARBA00022777"/>
    </source>
</evidence>
<dbReference type="InterPro" id="IPR045865">
    <property type="entry name" value="ACT-like_dom_sf"/>
</dbReference>
<dbReference type="CDD" id="cd04913">
    <property type="entry name" value="ACT_AKii-LysC-BS-like_1"/>
    <property type="match status" value="1"/>
</dbReference>
<dbReference type="PIRSF" id="PIRSF000726">
    <property type="entry name" value="Asp_kin"/>
    <property type="match status" value="1"/>
</dbReference>
<evidence type="ECO:0000256" key="14">
    <source>
        <dbReference type="ARBA" id="ARBA00023154"/>
    </source>
</evidence>
<keyword evidence="11 16" id="KW-0418">Kinase</keyword>
<dbReference type="Pfam" id="PF00696">
    <property type="entry name" value="AA_kinase"/>
    <property type="match status" value="1"/>
</dbReference>
<dbReference type="InterPro" id="IPR041740">
    <property type="entry name" value="AKii-LysC-BS"/>
</dbReference>
<evidence type="ECO:0000256" key="3">
    <source>
        <dbReference type="ARBA" id="ARBA00004986"/>
    </source>
</evidence>
<dbReference type="RefSeq" id="WP_252591211.1">
    <property type="nucleotide sequence ID" value="NZ_CP099489.1"/>
</dbReference>
<dbReference type="InterPro" id="IPR036393">
    <property type="entry name" value="AceGlu_kinase-like_sf"/>
</dbReference>
<dbReference type="EMBL" id="CP099489">
    <property type="protein sequence ID" value="USQ78413.1"/>
    <property type="molecule type" value="Genomic_DNA"/>
</dbReference>
<comment type="pathway">
    <text evidence="4 17">Amino-acid biosynthesis; L-threonine biosynthesis; L-threonine from L-aspartate: step 1/5.</text>
</comment>
<keyword evidence="13" id="KW-0220">Diaminopimelate biosynthesis</keyword>
<evidence type="ECO:0000256" key="5">
    <source>
        <dbReference type="ARBA" id="ARBA00010122"/>
    </source>
</evidence>
<feature type="domain" description="ACT" evidence="19">
    <location>
        <begin position="278"/>
        <end position="354"/>
    </location>
</feature>